<sequence length="279" mass="31834">MQEKIKEQTHFSYHRELGGLEVVNAHYYHKNFSRHSHEGYAINVIDQGVQKFYRTGSEHFAPRHSIIFVNADEIHNGQSATDTGWSYHGMYPLESQFGKLAADLGLGDNFAPYFPNAVVSDPHLAGQMRQMFSQLADSDNSLLRETLLYGVMTQVMIKYGKRPVAIRDYRQDNSGLSRVRAFIHDHLSENISLESLALLAGNSPYHLVRQFQKKFGLPPHAYQIQQRLQQGKALLRRGMKVAAVASEVGFHDQSHFHRHFKKAMGFTPGYYAREVSGRK</sequence>
<dbReference type="KEGG" id="tvd:SG34_028205"/>
<dbReference type="GO" id="GO:0003700">
    <property type="term" value="F:DNA-binding transcription factor activity"/>
    <property type="evidence" value="ECO:0007669"/>
    <property type="project" value="InterPro"/>
</dbReference>
<dbReference type="Proteomes" id="UP000032352">
    <property type="component" value="Chromosome"/>
</dbReference>
<keyword evidence="1" id="KW-0805">Transcription regulation</keyword>
<keyword evidence="7" id="KW-1185">Reference proteome</keyword>
<evidence type="ECO:0000256" key="3">
    <source>
        <dbReference type="ARBA" id="ARBA00023159"/>
    </source>
</evidence>
<dbReference type="GO" id="GO:0043565">
    <property type="term" value="F:sequence-specific DNA binding"/>
    <property type="evidence" value="ECO:0007669"/>
    <property type="project" value="InterPro"/>
</dbReference>
<accession>A0AAE9Z1K7</accession>
<evidence type="ECO:0000256" key="4">
    <source>
        <dbReference type="ARBA" id="ARBA00023163"/>
    </source>
</evidence>
<evidence type="ECO:0000313" key="6">
    <source>
        <dbReference type="EMBL" id="WDE05136.1"/>
    </source>
</evidence>
<dbReference type="InterPro" id="IPR018062">
    <property type="entry name" value="HTH_AraC-typ_CS"/>
</dbReference>
<dbReference type="RefSeq" id="WP_044838846.1">
    <property type="nucleotide sequence ID" value="NZ_CP059733.1"/>
</dbReference>
<keyword evidence="3" id="KW-0010">Activator</keyword>
<evidence type="ECO:0000259" key="5">
    <source>
        <dbReference type="PROSITE" id="PS01124"/>
    </source>
</evidence>
<dbReference type="PROSITE" id="PS01124">
    <property type="entry name" value="HTH_ARAC_FAMILY_2"/>
    <property type="match status" value="1"/>
</dbReference>
<dbReference type="InterPro" id="IPR003313">
    <property type="entry name" value="AraC-bd"/>
</dbReference>
<dbReference type="SUPFAM" id="SSF46689">
    <property type="entry name" value="Homeodomain-like"/>
    <property type="match status" value="2"/>
</dbReference>
<protein>
    <submittedName>
        <fullName evidence="6">AraC family transcriptional regulator</fullName>
    </submittedName>
</protein>
<dbReference type="PROSITE" id="PS00041">
    <property type="entry name" value="HTH_ARAC_FAMILY_1"/>
    <property type="match status" value="1"/>
</dbReference>
<organism evidence="6 7">
    <name type="scientific">Thalassomonas viridans</name>
    <dbReference type="NCBI Taxonomy" id="137584"/>
    <lineage>
        <taxon>Bacteria</taxon>
        <taxon>Pseudomonadati</taxon>
        <taxon>Pseudomonadota</taxon>
        <taxon>Gammaproteobacteria</taxon>
        <taxon>Alteromonadales</taxon>
        <taxon>Colwelliaceae</taxon>
        <taxon>Thalassomonas</taxon>
    </lineage>
</organism>
<dbReference type="PRINTS" id="PR00032">
    <property type="entry name" value="HTHARAC"/>
</dbReference>
<dbReference type="Gene3D" id="1.10.10.60">
    <property type="entry name" value="Homeodomain-like"/>
    <property type="match status" value="1"/>
</dbReference>
<dbReference type="SUPFAM" id="SSF51215">
    <property type="entry name" value="Regulatory protein AraC"/>
    <property type="match status" value="1"/>
</dbReference>
<dbReference type="Pfam" id="PF02311">
    <property type="entry name" value="AraC_binding"/>
    <property type="match status" value="1"/>
</dbReference>
<feature type="domain" description="HTH araC/xylS-type" evidence="5">
    <location>
        <begin position="177"/>
        <end position="274"/>
    </location>
</feature>
<dbReference type="InterPro" id="IPR009057">
    <property type="entry name" value="Homeodomain-like_sf"/>
</dbReference>
<dbReference type="AlphaFoldDB" id="A0AAE9Z1K7"/>
<name>A0AAE9Z1K7_9GAMM</name>
<evidence type="ECO:0000256" key="1">
    <source>
        <dbReference type="ARBA" id="ARBA00023015"/>
    </source>
</evidence>
<dbReference type="PANTHER" id="PTHR46796">
    <property type="entry name" value="HTH-TYPE TRANSCRIPTIONAL ACTIVATOR RHAS-RELATED"/>
    <property type="match status" value="1"/>
</dbReference>
<dbReference type="InterPro" id="IPR050204">
    <property type="entry name" value="AraC_XylS_family_regulators"/>
</dbReference>
<gene>
    <name evidence="6" type="ORF">SG34_028205</name>
</gene>
<evidence type="ECO:0000313" key="7">
    <source>
        <dbReference type="Proteomes" id="UP000032352"/>
    </source>
</evidence>
<dbReference type="Pfam" id="PF12833">
    <property type="entry name" value="HTH_18"/>
    <property type="match status" value="1"/>
</dbReference>
<reference evidence="6 7" key="2">
    <citation type="journal article" date="2022" name="Mar. Drugs">
        <title>Bioassay-Guided Fractionation Leads to the Detection of Cholic Acid Generated by the Rare Thalassomonas sp.</title>
        <authorList>
            <person name="Pheiffer F."/>
            <person name="Schneider Y.K."/>
            <person name="Hansen E.H."/>
            <person name="Andersen J.H."/>
            <person name="Isaksson J."/>
            <person name="Busche T."/>
            <person name="R C."/>
            <person name="Kalinowski J."/>
            <person name="Zyl L.V."/>
            <person name="Trindade M."/>
        </authorList>
    </citation>
    <scope>NUCLEOTIDE SEQUENCE [LARGE SCALE GENOMIC DNA]</scope>
    <source>
        <strain evidence="6 7">XOM25</strain>
    </source>
</reference>
<dbReference type="PANTHER" id="PTHR46796:SF2">
    <property type="entry name" value="TRANSCRIPTIONAL REGULATORY PROTEIN"/>
    <property type="match status" value="1"/>
</dbReference>
<dbReference type="SMART" id="SM00342">
    <property type="entry name" value="HTH_ARAC"/>
    <property type="match status" value="1"/>
</dbReference>
<keyword evidence="2" id="KW-0238">DNA-binding</keyword>
<dbReference type="InterPro" id="IPR020449">
    <property type="entry name" value="Tscrpt_reg_AraC-type_HTH"/>
</dbReference>
<evidence type="ECO:0000256" key="2">
    <source>
        <dbReference type="ARBA" id="ARBA00023125"/>
    </source>
</evidence>
<dbReference type="InterPro" id="IPR018060">
    <property type="entry name" value="HTH_AraC"/>
</dbReference>
<keyword evidence="4" id="KW-0804">Transcription</keyword>
<dbReference type="EMBL" id="CP059733">
    <property type="protein sequence ID" value="WDE05136.1"/>
    <property type="molecule type" value="Genomic_DNA"/>
</dbReference>
<dbReference type="InterPro" id="IPR037923">
    <property type="entry name" value="HTH-like"/>
</dbReference>
<proteinExistence type="predicted"/>
<reference evidence="6 7" key="1">
    <citation type="journal article" date="2015" name="Genome Announc.">
        <title>Draft Genome Sequences of Marine Isolates of Thalassomonas viridans and Thalassomonas actiniarum.</title>
        <authorList>
            <person name="Olonade I."/>
            <person name="van Zyl L.J."/>
            <person name="Trindade M."/>
        </authorList>
    </citation>
    <scope>NUCLEOTIDE SEQUENCE [LARGE SCALE GENOMIC DNA]</scope>
    <source>
        <strain evidence="6 7">XOM25</strain>
    </source>
</reference>